<accession>A0A9N9H517</accession>
<keyword evidence="2" id="KW-1185">Reference proteome</keyword>
<dbReference type="OrthoDB" id="2447603at2759"/>
<name>A0A9N9H517_9GLOM</name>
<comment type="caution">
    <text evidence="1">The sequence shown here is derived from an EMBL/GenBank/DDBJ whole genome shotgun (WGS) entry which is preliminary data.</text>
</comment>
<evidence type="ECO:0000313" key="1">
    <source>
        <dbReference type="EMBL" id="CAG8649315.1"/>
    </source>
</evidence>
<reference evidence="1" key="1">
    <citation type="submission" date="2021-06" db="EMBL/GenBank/DDBJ databases">
        <authorList>
            <person name="Kallberg Y."/>
            <person name="Tangrot J."/>
            <person name="Rosling A."/>
        </authorList>
    </citation>
    <scope>NUCLEOTIDE SEQUENCE</scope>
    <source>
        <strain evidence="1">FL966</strain>
    </source>
</reference>
<proteinExistence type="predicted"/>
<gene>
    <name evidence="1" type="ORF">CPELLU_LOCUS9246</name>
</gene>
<dbReference type="Proteomes" id="UP000789759">
    <property type="component" value="Unassembled WGS sequence"/>
</dbReference>
<dbReference type="EMBL" id="CAJVQA010006974">
    <property type="protein sequence ID" value="CAG8649315.1"/>
    <property type="molecule type" value="Genomic_DNA"/>
</dbReference>
<sequence>MHHVLSGERETPVEGSPADFVNLYCDAWNDDPNLRPDITAILIELDCIRLSENLKYYKGYLLDMR</sequence>
<dbReference type="AlphaFoldDB" id="A0A9N9H517"/>
<protein>
    <submittedName>
        <fullName evidence="1">314_t:CDS:1</fullName>
    </submittedName>
</protein>
<evidence type="ECO:0000313" key="2">
    <source>
        <dbReference type="Proteomes" id="UP000789759"/>
    </source>
</evidence>
<organism evidence="1 2">
    <name type="scientific">Cetraspora pellucida</name>
    <dbReference type="NCBI Taxonomy" id="1433469"/>
    <lineage>
        <taxon>Eukaryota</taxon>
        <taxon>Fungi</taxon>
        <taxon>Fungi incertae sedis</taxon>
        <taxon>Mucoromycota</taxon>
        <taxon>Glomeromycotina</taxon>
        <taxon>Glomeromycetes</taxon>
        <taxon>Diversisporales</taxon>
        <taxon>Gigasporaceae</taxon>
        <taxon>Cetraspora</taxon>
    </lineage>
</organism>